<reference evidence="2 3" key="1">
    <citation type="journal article" date="2018" name="Mol. Plant">
        <title>The genome of Artemisia annua provides insight into the evolution of Asteraceae family and artemisinin biosynthesis.</title>
        <authorList>
            <person name="Shen Q."/>
            <person name="Zhang L."/>
            <person name="Liao Z."/>
            <person name="Wang S."/>
            <person name="Yan T."/>
            <person name="Shi P."/>
            <person name="Liu M."/>
            <person name="Fu X."/>
            <person name="Pan Q."/>
            <person name="Wang Y."/>
            <person name="Lv Z."/>
            <person name="Lu X."/>
            <person name="Zhang F."/>
            <person name="Jiang W."/>
            <person name="Ma Y."/>
            <person name="Chen M."/>
            <person name="Hao X."/>
            <person name="Li L."/>
            <person name="Tang Y."/>
            <person name="Lv G."/>
            <person name="Zhou Y."/>
            <person name="Sun X."/>
            <person name="Brodelius P.E."/>
            <person name="Rose J.K.C."/>
            <person name="Tang K."/>
        </authorList>
    </citation>
    <scope>NUCLEOTIDE SEQUENCE [LARGE SCALE GENOMIC DNA]</scope>
    <source>
        <strain evidence="3">cv. Huhao1</strain>
        <tissue evidence="2">Leaf</tissue>
    </source>
</reference>
<feature type="region of interest" description="Disordered" evidence="1">
    <location>
        <begin position="49"/>
        <end position="117"/>
    </location>
</feature>
<feature type="compositionally biased region" description="Polar residues" evidence="1">
    <location>
        <begin position="49"/>
        <end position="59"/>
    </location>
</feature>
<evidence type="ECO:0000313" key="2">
    <source>
        <dbReference type="EMBL" id="PWA68759.1"/>
    </source>
</evidence>
<gene>
    <name evidence="2" type="ORF">CTI12_AA301630</name>
</gene>
<dbReference type="Proteomes" id="UP000245207">
    <property type="component" value="Unassembled WGS sequence"/>
</dbReference>
<dbReference type="SMART" id="SM00384">
    <property type="entry name" value="AT_hook"/>
    <property type="match status" value="3"/>
</dbReference>
<dbReference type="InterPro" id="IPR017956">
    <property type="entry name" value="AT_hook_DNA-bd_motif"/>
</dbReference>
<feature type="region of interest" description="Disordered" evidence="1">
    <location>
        <begin position="231"/>
        <end position="279"/>
    </location>
</feature>
<comment type="caution">
    <text evidence="2">The sequence shown here is derived from an EMBL/GenBank/DDBJ whole genome shotgun (WGS) entry which is preliminary data.</text>
</comment>
<dbReference type="EMBL" id="PKPP01003570">
    <property type="protein sequence ID" value="PWA68759.1"/>
    <property type="molecule type" value="Genomic_DNA"/>
</dbReference>
<sequence>MSHPSTENHDPNIPTLDAINGFHNCTPQISQSNQISFTTNVVPLADINNVSGSSQTTQPIRRRGRPRLSERSIHANNIGVQSNQISSTTNVGPLADITNVSGSSQTTQPIRRRGRPRLSERAIRSNNNEVNQPLQLSLQHLLPQSPLISRFNGTRGLTPSTTIPSRIASNCVSSPLLRRPGRPPLQPNVVPARRNVITRLTRNDDHMNMSTHPTPQVMLSSVTVVDDDGDPVHHTQLSTESNPSFPTTNVVHGLNNSSSTRRARPPLQPNDVTSRRNVRPRLTRNNDHLNMSTQPTPRVMLSSVTVIDDDGNPVHRTQFSRESNPSFPTTNVVRGLNNSTSTCDMSRSTTTQPNDTNVPTSVHRMACQNRRIREYCDSGDATYTSSHCQARYWYGERSVRRSSKSNPRFSTCCSEGKVELPFLRDPSQLLQELMDYNGGERS</sequence>
<feature type="compositionally biased region" description="Polar residues" evidence="1">
    <location>
        <begin position="74"/>
        <end position="91"/>
    </location>
</feature>
<evidence type="ECO:0000313" key="3">
    <source>
        <dbReference type="Proteomes" id="UP000245207"/>
    </source>
</evidence>
<name>A0A2U1N5J5_ARTAN</name>
<dbReference type="AlphaFoldDB" id="A0A2U1N5J5"/>
<keyword evidence="3" id="KW-1185">Reference proteome</keyword>
<accession>A0A2U1N5J5</accession>
<proteinExistence type="predicted"/>
<feature type="compositionally biased region" description="Polar residues" evidence="1">
    <location>
        <begin position="235"/>
        <end position="260"/>
    </location>
</feature>
<protein>
    <submittedName>
        <fullName evidence="2">Uncharacterized protein</fullName>
    </submittedName>
</protein>
<organism evidence="2 3">
    <name type="scientific">Artemisia annua</name>
    <name type="common">Sweet wormwood</name>
    <dbReference type="NCBI Taxonomy" id="35608"/>
    <lineage>
        <taxon>Eukaryota</taxon>
        <taxon>Viridiplantae</taxon>
        <taxon>Streptophyta</taxon>
        <taxon>Embryophyta</taxon>
        <taxon>Tracheophyta</taxon>
        <taxon>Spermatophyta</taxon>
        <taxon>Magnoliopsida</taxon>
        <taxon>eudicotyledons</taxon>
        <taxon>Gunneridae</taxon>
        <taxon>Pentapetalae</taxon>
        <taxon>asterids</taxon>
        <taxon>campanulids</taxon>
        <taxon>Asterales</taxon>
        <taxon>Asteraceae</taxon>
        <taxon>Asteroideae</taxon>
        <taxon>Anthemideae</taxon>
        <taxon>Artemisiinae</taxon>
        <taxon>Artemisia</taxon>
    </lineage>
</organism>
<dbReference type="GO" id="GO:0003677">
    <property type="term" value="F:DNA binding"/>
    <property type="evidence" value="ECO:0007669"/>
    <property type="project" value="InterPro"/>
</dbReference>
<feature type="compositionally biased region" description="Polar residues" evidence="1">
    <location>
        <begin position="98"/>
        <end position="109"/>
    </location>
</feature>
<feature type="region of interest" description="Disordered" evidence="1">
    <location>
        <begin position="317"/>
        <end position="358"/>
    </location>
</feature>
<dbReference type="OrthoDB" id="1111395at2759"/>
<evidence type="ECO:0000256" key="1">
    <source>
        <dbReference type="SAM" id="MobiDB-lite"/>
    </source>
</evidence>